<accession>A0A6A6Y3P0</accession>
<evidence type="ECO:0000256" key="1">
    <source>
        <dbReference type="ARBA" id="ARBA00022737"/>
    </source>
</evidence>
<dbReference type="AlphaFoldDB" id="A0A6A6Y3P0"/>
<name>A0A6A6Y3P0_9PEZI</name>
<dbReference type="PROSITE" id="PS50837">
    <property type="entry name" value="NACHT"/>
    <property type="match status" value="1"/>
</dbReference>
<dbReference type="InterPro" id="IPR007111">
    <property type="entry name" value="NACHT_NTPase"/>
</dbReference>
<reference evidence="3 5" key="1">
    <citation type="journal article" date="2020" name="Stud. Mycol.">
        <title>101 Dothideomycetes genomes: a test case for predicting lifestyles and emergence of pathogens.</title>
        <authorList>
            <person name="Haridas S."/>
            <person name="Albert R."/>
            <person name="Binder M."/>
            <person name="Bloem J."/>
            <person name="Labutti K."/>
            <person name="Salamov A."/>
            <person name="Andreopoulos B."/>
            <person name="Baker S."/>
            <person name="Barry K."/>
            <person name="Bills G."/>
            <person name="Bluhm B."/>
            <person name="Cannon C."/>
            <person name="Castanera R."/>
            <person name="Culley D."/>
            <person name="Daum C."/>
            <person name="Ezra D."/>
            <person name="Gonzalez J."/>
            <person name="Henrissat B."/>
            <person name="Kuo A."/>
            <person name="Liang C."/>
            <person name="Lipzen A."/>
            <person name="Lutzoni F."/>
            <person name="Magnuson J."/>
            <person name="Mondo S."/>
            <person name="Nolan M."/>
            <person name="Ohm R."/>
            <person name="Pangilinan J."/>
            <person name="Park H.-J."/>
            <person name="Ramirez L."/>
            <person name="Alfaro M."/>
            <person name="Sun H."/>
            <person name="Tritt A."/>
            <person name="Yoshinaga Y."/>
            <person name="Zwiers L.-H."/>
            <person name="Turgeon B."/>
            <person name="Goodwin S."/>
            <person name="Spatafora J."/>
            <person name="Crous P."/>
            <person name="Grigoriev I."/>
        </authorList>
    </citation>
    <scope>NUCLEOTIDE SEQUENCE</scope>
    <source>
        <strain evidence="3 5">CBS 304.34</strain>
    </source>
</reference>
<evidence type="ECO:0000313" key="4">
    <source>
        <dbReference type="Proteomes" id="UP000504636"/>
    </source>
</evidence>
<dbReference type="InterPro" id="IPR056693">
    <property type="entry name" value="DUF7791"/>
</dbReference>
<dbReference type="InterPro" id="IPR056884">
    <property type="entry name" value="NPHP3-like_N"/>
</dbReference>
<gene>
    <name evidence="3 5" type="ORF">BDZ99DRAFT_576168</name>
</gene>
<organism evidence="3">
    <name type="scientific">Mytilinidion resinicola</name>
    <dbReference type="NCBI Taxonomy" id="574789"/>
    <lineage>
        <taxon>Eukaryota</taxon>
        <taxon>Fungi</taxon>
        <taxon>Dikarya</taxon>
        <taxon>Ascomycota</taxon>
        <taxon>Pezizomycotina</taxon>
        <taxon>Dothideomycetes</taxon>
        <taxon>Pleosporomycetidae</taxon>
        <taxon>Mytilinidiales</taxon>
        <taxon>Mytilinidiaceae</taxon>
        <taxon>Mytilinidion</taxon>
    </lineage>
</organism>
<dbReference type="Pfam" id="PF24883">
    <property type="entry name" value="NPHP3_N"/>
    <property type="match status" value="1"/>
</dbReference>
<dbReference type="SUPFAM" id="SSF52540">
    <property type="entry name" value="P-loop containing nucleoside triphosphate hydrolases"/>
    <property type="match status" value="1"/>
</dbReference>
<dbReference type="RefSeq" id="XP_033570213.1">
    <property type="nucleotide sequence ID" value="XM_033728544.1"/>
</dbReference>
<dbReference type="Pfam" id="PF25053">
    <property type="entry name" value="DUF7791"/>
    <property type="match status" value="1"/>
</dbReference>
<dbReference type="InterPro" id="IPR027417">
    <property type="entry name" value="P-loop_NTPase"/>
</dbReference>
<reference evidence="5" key="2">
    <citation type="submission" date="2020-04" db="EMBL/GenBank/DDBJ databases">
        <authorList>
            <consortium name="NCBI Genome Project"/>
        </authorList>
    </citation>
    <scope>NUCLEOTIDE SEQUENCE</scope>
    <source>
        <strain evidence="5">CBS 304.34</strain>
    </source>
</reference>
<protein>
    <recommendedName>
        <fullName evidence="2">NACHT domain-containing protein</fullName>
    </recommendedName>
</protein>
<feature type="domain" description="NACHT" evidence="2">
    <location>
        <begin position="273"/>
        <end position="429"/>
    </location>
</feature>
<keyword evidence="1" id="KW-0677">Repeat</keyword>
<dbReference type="Proteomes" id="UP000504636">
    <property type="component" value="Unplaced"/>
</dbReference>
<evidence type="ECO:0000313" key="3">
    <source>
        <dbReference type="EMBL" id="KAF2803249.1"/>
    </source>
</evidence>
<keyword evidence="4" id="KW-1185">Reference proteome</keyword>
<evidence type="ECO:0000259" key="2">
    <source>
        <dbReference type="PROSITE" id="PS50837"/>
    </source>
</evidence>
<proteinExistence type="predicted"/>
<dbReference type="GeneID" id="54469437"/>
<dbReference type="OrthoDB" id="443402at2759"/>
<dbReference type="Gene3D" id="3.40.50.300">
    <property type="entry name" value="P-loop containing nucleotide triphosphate hydrolases"/>
    <property type="match status" value="1"/>
</dbReference>
<dbReference type="PANTHER" id="PTHR10039:SF5">
    <property type="entry name" value="NACHT DOMAIN-CONTAINING PROTEIN"/>
    <property type="match status" value="1"/>
</dbReference>
<dbReference type="PANTHER" id="PTHR10039">
    <property type="entry name" value="AMELOGENIN"/>
    <property type="match status" value="1"/>
</dbReference>
<sequence length="850" mass="97333">MDPLSALSVASGVIQIVDFSAKVISRTREIYLSADGALEENSFLEDATANLSELSTELTEEIRQTVWGFRSKGSGFGRKSADEQLIQLAKDSRMVATNLLEKLDRVKRKKDGGKRNALNQGIRSILEQKEVSGLADRLDQIRKQVDTALLLSLRKRIGEIPELRKETTSALEYEKKAELLASLQDNDWKPTQKGEMVEFSNSLILAVDMDVEQRFFNMILARLYFSDLPDRYEAIPKAHQNTCEWIFEDDPQQIESCEWDSFTKWLSGTDGDNLYWIAGKPGSGKSTLMKYLFNDSRTSAQLQTWAAGRPLIQAGFFFWNSGTVMQMSRMGLLRSILHSSLSNDKKTVMQIFNHRWQKFVAFGGGRQTFTWSELVQAFEALIAPSETPKTFFFVVDGLDEFDGDHKELVHLFLNAAEYPHVKACVASRPWLVFADSFEDRPCLLLERLTKKDIHHYVTSAFNNNKHYTRLSKLEPERASTLINGIADKAAGVFLWVHLVVLSLLEGLSNADRMSDLLARLEVLPPGLESLFDRLLSGLDPIYFKHACQLFRLVMARDRPLLLELWFADNEDHDSAMEAEIKTLSPDEVMDRLETMNRRLISRCKCFLEVESWHEDPSVGLSTHSYVRFIHRTAKDFLQSSDMWKTILNATGHDAFDPERHWANGFMGILKAVNTTSDAKWENFIWCIEYALMLENKLQSSFVDYLDEVSRAGMKNCEDYRTSKYVKRVGFDTIRRPPALQSFLDFAVWFNLVGYVRVKAKTASRDELLHATQFKGILWREQIEESWLAGKVMLTKAGFITDRSALKQVLSNSLQSKSSELRKEKWEKTKRRFFLKKVDASNTTSQETPKV</sequence>
<reference evidence="5" key="3">
    <citation type="submission" date="2025-04" db="UniProtKB">
        <authorList>
            <consortium name="RefSeq"/>
        </authorList>
    </citation>
    <scope>IDENTIFICATION</scope>
    <source>
        <strain evidence="5">CBS 304.34</strain>
    </source>
</reference>
<dbReference type="EMBL" id="MU003718">
    <property type="protein sequence ID" value="KAF2803249.1"/>
    <property type="molecule type" value="Genomic_DNA"/>
</dbReference>
<evidence type="ECO:0000313" key="5">
    <source>
        <dbReference type="RefSeq" id="XP_033570213.1"/>
    </source>
</evidence>